<comment type="caution">
    <text evidence="2">The sequence shown here is derived from an EMBL/GenBank/DDBJ whole genome shotgun (WGS) entry which is preliminary data.</text>
</comment>
<protein>
    <recommendedName>
        <fullName evidence="1">F-box domain-containing protein</fullName>
    </recommendedName>
</protein>
<dbReference type="InterPro" id="IPR032675">
    <property type="entry name" value="LRR_dom_sf"/>
</dbReference>
<dbReference type="PANTHER" id="PTHR13382">
    <property type="entry name" value="MITOCHONDRIAL ATP SYNTHASE COUPLING FACTOR B"/>
    <property type="match status" value="1"/>
</dbReference>
<gene>
    <name evidence="2" type="ORF">HU200_027694</name>
</gene>
<evidence type="ECO:0000313" key="3">
    <source>
        <dbReference type="Proteomes" id="UP000636709"/>
    </source>
</evidence>
<evidence type="ECO:0000313" key="2">
    <source>
        <dbReference type="EMBL" id="KAF8715139.1"/>
    </source>
</evidence>
<organism evidence="2 3">
    <name type="scientific">Digitaria exilis</name>
    <dbReference type="NCBI Taxonomy" id="1010633"/>
    <lineage>
        <taxon>Eukaryota</taxon>
        <taxon>Viridiplantae</taxon>
        <taxon>Streptophyta</taxon>
        <taxon>Embryophyta</taxon>
        <taxon>Tracheophyta</taxon>
        <taxon>Spermatophyta</taxon>
        <taxon>Magnoliopsida</taxon>
        <taxon>Liliopsida</taxon>
        <taxon>Poales</taxon>
        <taxon>Poaceae</taxon>
        <taxon>PACMAD clade</taxon>
        <taxon>Panicoideae</taxon>
        <taxon>Panicodae</taxon>
        <taxon>Paniceae</taxon>
        <taxon>Anthephorinae</taxon>
        <taxon>Digitaria</taxon>
    </lineage>
</organism>
<dbReference type="InterPro" id="IPR001810">
    <property type="entry name" value="F-box_dom"/>
</dbReference>
<reference evidence="2" key="1">
    <citation type="submission" date="2020-07" db="EMBL/GenBank/DDBJ databases">
        <title>Genome sequence and genetic diversity analysis of an under-domesticated orphan crop, white fonio (Digitaria exilis).</title>
        <authorList>
            <person name="Bennetzen J.L."/>
            <person name="Chen S."/>
            <person name="Ma X."/>
            <person name="Wang X."/>
            <person name="Yssel A.E.J."/>
            <person name="Chaluvadi S.R."/>
            <person name="Johnson M."/>
            <person name="Gangashetty P."/>
            <person name="Hamidou F."/>
            <person name="Sanogo M.D."/>
            <person name="Zwaenepoel A."/>
            <person name="Wallace J."/>
            <person name="Van De Peer Y."/>
            <person name="Van Deynze A."/>
        </authorList>
    </citation>
    <scope>NUCLEOTIDE SEQUENCE</scope>
    <source>
        <tissue evidence="2">Leaves</tissue>
    </source>
</reference>
<sequence length="459" mass="49671">MALNCSSRSLRMTDDCAGMMLGCGCRSEEASPLSSCGVNSLWGDDLELELEGVVESDPVDLLPTDPFGMNLESSFTAAIASCIEDLTVMSGAGHFGNGDDNDFFADLSYYLNQAFVFAPEQWGGDYKGVFEGSFGPGGLSGARGTDQFSWFPLNASCSEPNGSMEDPSSSCEATLACFDGVDAAPVQEGNDAHEGMVFVLGYLGLRDILSVEMVCKSLRSAVRNEPFLWKCIHIESDLGKKMSDADLLSLSQKSQGSLQCLSLVGCTKITDQGLRAVLDCNPQLTKLGIFATFRITYQGLLDNLRSFNMVADSGIKKLRVSSSFIASEAQYEELLSLLQIGKGQALHKQEPRIFNANCILPDLEGGYVPDSFIPDLHDEYALDIEKCPLCPNYKLVFDCPSEECKISGSGSCRGCIVCINRCTTCGRCIKTNNAFHETFLMQSICPICKPLQDSPSAEK</sequence>
<name>A0A835BXZ3_9POAL</name>
<dbReference type="Gene3D" id="3.80.10.10">
    <property type="entry name" value="Ribonuclease Inhibitor"/>
    <property type="match status" value="1"/>
</dbReference>
<dbReference type="PANTHER" id="PTHR13382:SF22">
    <property type="entry name" value="F-BOX PROTEIN SKIP14"/>
    <property type="match status" value="1"/>
</dbReference>
<proteinExistence type="predicted"/>
<dbReference type="SUPFAM" id="SSF81383">
    <property type="entry name" value="F-box domain"/>
    <property type="match status" value="1"/>
</dbReference>
<dbReference type="OrthoDB" id="10044893at2759"/>
<dbReference type="InterPro" id="IPR036047">
    <property type="entry name" value="F-box-like_dom_sf"/>
</dbReference>
<dbReference type="GO" id="GO:0005737">
    <property type="term" value="C:cytoplasm"/>
    <property type="evidence" value="ECO:0007669"/>
    <property type="project" value="TreeGrafter"/>
</dbReference>
<dbReference type="InterPro" id="IPR050648">
    <property type="entry name" value="F-box_LRR-repeat"/>
</dbReference>
<dbReference type="Proteomes" id="UP000636709">
    <property type="component" value="Unassembled WGS sequence"/>
</dbReference>
<dbReference type="AlphaFoldDB" id="A0A835BXZ3"/>
<feature type="domain" description="F-box" evidence="1">
    <location>
        <begin position="196"/>
        <end position="234"/>
    </location>
</feature>
<accession>A0A835BXZ3</accession>
<keyword evidence="3" id="KW-1185">Reference proteome</keyword>
<dbReference type="Pfam" id="PF12937">
    <property type="entry name" value="F-box-like"/>
    <property type="match status" value="1"/>
</dbReference>
<evidence type="ECO:0000259" key="1">
    <source>
        <dbReference type="Pfam" id="PF12937"/>
    </source>
</evidence>
<dbReference type="EMBL" id="JACEFO010001734">
    <property type="protein sequence ID" value="KAF8715139.1"/>
    <property type="molecule type" value="Genomic_DNA"/>
</dbReference>